<reference evidence="8 9" key="1">
    <citation type="journal article" date="2021" name="ISME Commun">
        <title>Automated analysis of genomic sequences facilitates high-throughput and comprehensive description of bacteria.</title>
        <authorList>
            <person name="Hitch T.C.A."/>
        </authorList>
    </citation>
    <scope>NUCLEOTIDE SEQUENCE [LARGE SCALE GENOMIC DNA]</scope>
    <source>
        <strain evidence="8 9">Sanger_03</strain>
    </source>
</reference>
<comment type="caution">
    <text evidence="8">The sequence shown here is derived from an EMBL/GenBank/DDBJ whole genome shotgun (WGS) entry which is preliminary data.</text>
</comment>
<evidence type="ECO:0000256" key="6">
    <source>
        <dbReference type="ARBA" id="ARBA00022841"/>
    </source>
</evidence>
<dbReference type="Proteomes" id="UP001652431">
    <property type="component" value="Unassembled WGS sequence"/>
</dbReference>
<evidence type="ECO:0000313" key="9">
    <source>
        <dbReference type="Proteomes" id="UP001652431"/>
    </source>
</evidence>
<proteinExistence type="predicted"/>
<comment type="pathway">
    <text evidence="2">Glycan biosynthesis; alginate biosynthesis.</text>
</comment>
<organism evidence="8 9">
    <name type="scientific">Dorea acetigenes</name>
    <dbReference type="NCBI Taxonomy" id="2981787"/>
    <lineage>
        <taxon>Bacteria</taxon>
        <taxon>Bacillati</taxon>
        <taxon>Bacillota</taxon>
        <taxon>Clostridia</taxon>
        <taxon>Lachnospirales</taxon>
        <taxon>Lachnospiraceae</taxon>
        <taxon>Dorea</taxon>
    </lineage>
</organism>
<keyword evidence="5" id="KW-0574">Periplasm</keyword>
<evidence type="ECO:0000256" key="5">
    <source>
        <dbReference type="ARBA" id="ARBA00022764"/>
    </source>
</evidence>
<dbReference type="EMBL" id="JAOQJU010000028">
    <property type="protein sequence ID" value="MCU6687870.1"/>
    <property type="molecule type" value="Genomic_DNA"/>
</dbReference>
<keyword evidence="9" id="KW-1185">Reference proteome</keyword>
<evidence type="ECO:0000256" key="2">
    <source>
        <dbReference type="ARBA" id="ARBA00005182"/>
    </source>
</evidence>
<evidence type="ECO:0000259" key="7">
    <source>
        <dbReference type="Pfam" id="PF16822"/>
    </source>
</evidence>
<evidence type="ECO:0000256" key="4">
    <source>
        <dbReference type="ARBA" id="ARBA00022729"/>
    </source>
</evidence>
<name>A0ABT2RR18_9FIRM</name>
<evidence type="ECO:0000313" key="8">
    <source>
        <dbReference type="EMBL" id="MCU6687870.1"/>
    </source>
</evidence>
<keyword evidence="4" id="KW-0732">Signal</keyword>
<feature type="domain" description="AlgX/AlgJ SGNH hydrolase-like" evidence="7">
    <location>
        <begin position="92"/>
        <end position="228"/>
    </location>
</feature>
<accession>A0ABT2RR18</accession>
<gene>
    <name evidence="8" type="ORF">OCV99_15310</name>
</gene>
<protein>
    <recommendedName>
        <fullName evidence="7">AlgX/AlgJ SGNH hydrolase-like domain-containing protein</fullName>
    </recommendedName>
</protein>
<evidence type="ECO:0000256" key="3">
    <source>
        <dbReference type="ARBA" id="ARBA00022679"/>
    </source>
</evidence>
<sequence>MKNTGYKIFIILVFALLLVPFAGMSFWATNETTENTELASWPALTEDGKWNEAYLSEMGEYFEDHFAFRQYFVTANALLRGKVLKSSATDQVVVGTDDWLYYSGTLDDYCGTELLSERELYAVVHNLKLMQDYVESCGSRFILTVAPNKNSLYNKNMPYYYRKGTDSNLKHLTEKMSEAGISYVNLYQLFAGQDEMLYFKRDSHWNNQGAVLAYNALMDQMEKEHETYLNVPYELEKTHIGDIDEMLYPLAAEPEEDYIYDKESGYTYVNDVTDNMDDWIETQNPGKEGTLLMFRDSFGESLLPFMADEVGRGYFSRLVPYNLTQVEEYHPDYVIVERVERKISAFAEEAPIMEGPMTAPVLAPEAETGSTLETEKQGSYLTVKGKIDERYMETGTEIFVSVRDNASMDSRTYQAFYTVTDDGDGNGYQLYLKGGSVPAGDIHISVIVQNEKQNTIVVSKDIIWN</sequence>
<evidence type="ECO:0000256" key="1">
    <source>
        <dbReference type="ARBA" id="ARBA00004418"/>
    </source>
</evidence>
<keyword evidence="6" id="KW-0016">Alginate biosynthesis</keyword>
<comment type="subcellular location">
    <subcellularLocation>
        <location evidence="1">Periplasm</location>
    </subcellularLocation>
</comment>
<keyword evidence="3" id="KW-0808">Transferase</keyword>
<dbReference type="Pfam" id="PF16822">
    <property type="entry name" value="ALGX"/>
    <property type="match status" value="1"/>
</dbReference>
<dbReference type="InterPro" id="IPR031811">
    <property type="entry name" value="ALGX/ALGJ_SGNH-like"/>
</dbReference>
<dbReference type="RefSeq" id="WP_158371693.1">
    <property type="nucleotide sequence ID" value="NZ_JAOQJU010000028.1"/>
</dbReference>